<dbReference type="Pfam" id="PF01297">
    <property type="entry name" value="ZnuA"/>
    <property type="match status" value="1"/>
</dbReference>
<reference evidence="3" key="1">
    <citation type="submission" date="2016-10" db="EMBL/GenBank/DDBJ databases">
        <authorList>
            <person name="Varghese N."/>
            <person name="Submissions S."/>
        </authorList>
    </citation>
    <scope>NUCLEOTIDE SEQUENCE [LARGE SCALE GENOMIC DNA]</scope>
    <source>
        <strain evidence="3">CECT 8338</strain>
    </source>
</reference>
<dbReference type="GO" id="GO:0046872">
    <property type="term" value="F:metal ion binding"/>
    <property type="evidence" value="ECO:0007669"/>
    <property type="project" value="InterPro"/>
</dbReference>
<keyword evidence="3" id="KW-1185">Reference proteome</keyword>
<organism evidence="2 3">
    <name type="scientific">Halopseudomonas salegens</name>
    <dbReference type="NCBI Taxonomy" id="1434072"/>
    <lineage>
        <taxon>Bacteria</taxon>
        <taxon>Pseudomonadati</taxon>
        <taxon>Pseudomonadota</taxon>
        <taxon>Gammaproteobacteria</taxon>
        <taxon>Pseudomonadales</taxon>
        <taxon>Pseudomonadaceae</taxon>
        <taxon>Halopseudomonas</taxon>
    </lineage>
</organism>
<proteinExistence type="predicted"/>
<dbReference type="PANTHER" id="PTHR42953:SF2">
    <property type="entry name" value="ADHESION PROTEIN"/>
    <property type="match status" value="1"/>
</dbReference>
<dbReference type="PANTHER" id="PTHR42953">
    <property type="entry name" value="HIGH-AFFINITY ZINC UPTAKE SYSTEM PROTEIN ZNUA-RELATED"/>
    <property type="match status" value="1"/>
</dbReference>
<evidence type="ECO:0000313" key="2">
    <source>
        <dbReference type="EMBL" id="SDU06048.1"/>
    </source>
</evidence>
<sequence>MRLINRYLQLPCMVLILAGSALLAQSASAEMRVVATTPSLGMLANAIGGDQVSVRVLAPADRDVHYLDARPSYMATMRRADLLLSVGAGLEEGWLPAALSGSANPGINQGRPGHFRAADFLRLRESITLDGPNMGHVHAEGNPHFTLDPRRMATLAVALAERMGQLQPTQATYFADQATRLAARLHSEADNLAASVTAGQRYVSYHEDLDYLSEWLPVEVVGYLEPVPGIPPTARHLRELTDSLAGTEGRVLFAVFQPERGGRYLQEQLGWSVHPLPLEPAEPTLDSYLSLLAQWTRVFIDD</sequence>
<evidence type="ECO:0000256" key="1">
    <source>
        <dbReference type="SAM" id="SignalP"/>
    </source>
</evidence>
<feature type="signal peptide" evidence="1">
    <location>
        <begin position="1"/>
        <end position="29"/>
    </location>
</feature>
<dbReference type="InterPro" id="IPR050492">
    <property type="entry name" value="Bact_metal-bind_prot9"/>
</dbReference>
<dbReference type="STRING" id="1434072.SAMN05216210_1517"/>
<dbReference type="OrthoDB" id="9810636at2"/>
<keyword evidence="1" id="KW-0732">Signal</keyword>
<protein>
    <submittedName>
        <fullName evidence="2">Zinc/manganese transport system substrate-binding protein</fullName>
    </submittedName>
</protein>
<accession>A0A1H2FGI0</accession>
<evidence type="ECO:0000313" key="3">
    <source>
        <dbReference type="Proteomes" id="UP000243924"/>
    </source>
</evidence>
<dbReference type="Gene3D" id="3.40.50.1980">
    <property type="entry name" value="Nitrogenase molybdenum iron protein domain"/>
    <property type="match status" value="2"/>
</dbReference>
<dbReference type="GO" id="GO:0030001">
    <property type="term" value="P:metal ion transport"/>
    <property type="evidence" value="ECO:0007669"/>
    <property type="project" value="InterPro"/>
</dbReference>
<dbReference type="SUPFAM" id="SSF53807">
    <property type="entry name" value="Helical backbone' metal receptor"/>
    <property type="match status" value="1"/>
</dbReference>
<name>A0A1H2FGI0_9GAMM</name>
<dbReference type="Proteomes" id="UP000243924">
    <property type="component" value="Chromosome I"/>
</dbReference>
<feature type="chain" id="PRO_5009273922" evidence="1">
    <location>
        <begin position="30"/>
        <end position="302"/>
    </location>
</feature>
<dbReference type="RefSeq" id="WP_092385663.1">
    <property type="nucleotide sequence ID" value="NZ_LT629787.1"/>
</dbReference>
<dbReference type="InterPro" id="IPR006127">
    <property type="entry name" value="ZnuA-like"/>
</dbReference>
<dbReference type="AlphaFoldDB" id="A0A1H2FGI0"/>
<dbReference type="EMBL" id="LT629787">
    <property type="protein sequence ID" value="SDU06048.1"/>
    <property type="molecule type" value="Genomic_DNA"/>
</dbReference>
<gene>
    <name evidence="2" type="ORF">SAMN05216210_1517</name>
</gene>